<dbReference type="EMBL" id="NEVQ01000011">
    <property type="protein sequence ID" value="OZI58200.1"/>
    <property type="molecule type" value="Genomic_DNA"/>
</dbReference>
<evidence type="ECO:0008006" key="5">
    <source>
        <dbReference type="Google" id="ProtNLM"/>
    </source>
</evidence>
<dbReference type="Gene3D" id="3.40.190.10">
    <property type="entry name" value="Periplasmic binding protein-like II"/>
    <property type="match status" value="1"/>
</dbReference>
<accession>A0A261UAB3</accession>
<dbReference type="SUPFAM" id="SSF53850">
    <property type="entry name" value="Periplasmic binding protein-like II"/>
    <property type="match status" value="1"/>
</dbReference>
<proteinExistence type="inferred from homology"/>
<reference evidence="3 4" key="1">
    <citation type="submission" date="2017-05" db="EMBL/GenBank/DDBJ databases">
        <title>Complete and WGS of Bordetella genogroups.</title>
        <authorList>
            <person name="Spilker T."/>
            <person name="LiPuma J."/>
        </authorList>
    </citation>
    <scope>NUCLEOTIDE SEQUENCE [LARGE SCALE GENOMIC DNA]</scope>
    <source>
        <strain evidence="3 4">AU9919</strain>
    </source>
</reference>
<dbReference type="CDD" id="cd07012">
    <property type="entry name" value="PBP2_Bug_TTT"/>
    <property type="match status" value="1"/>
</dbReference>
<keyword evidence="2" id="KW-0732">Signal</keyword>
<dbReference type="Proteomes" id="UP000216885">
    <property type="component" value="Unassembled WGS sequence"/>
</dbReference>
<gene>
    <name evidence="3" type="ORF">CAL20_07760</name>
</gene>
<dbReference type="InterPro" id="IPR042100">
    <property type="entry name" value="Bug_dom1"/>
</dbReference>
<dbReference type="PIRSF" id="PIRSF017082">
    <property type="entry name" value="YflP"/>
    <property type="match status" value="1"/>
</dbReference>
<protein>
    <recommendedName>
        <fullName evidence="5">ABC transporter substrate-binding protein</fullName>
    </recommendedName>
</protein>
<comment type="similarity">
    <text evidence="1">Belongs to the UPF0065 (bug) family.</text>
</comment>
<comment type="caution">
    <text evidence="3">The sequence shown here is derived from an EMBL/GenBank/DDBJ whole genome shotgun (WGS) entry which is preliminary data.</text>
</comment>
<evidence type="ECO:0000256" key="1">
    <source>
        <dbReference type="ARBA" id="ARBA00006987"/>
    </source>
</evidence>
<dbReference type="PANTHER" id="PTHR42928">
    <property type="entry name" value="TRICARBOXYLATE-BINDING PROTEIN"/>
    <property type="match status" value="1"/>
</dbReference>
<dbReference type="Pfam" id="PF03401">
    <property type="entry name" value="TctC"/>
    <property type="match status" value="1"/>
</dbReference>
<feature type="chain" id="PRO_5012108006" description="ABC transporter substrate-binding protein" evidence="2">
    <location>
        <begin position="25"/>
        <end position="326"/>
    </location>
</feature>
<evidence type="ECO:0000256" key="2">
    <source>
        <dbReference type="SAM" id="SignalP"/>
    </source>
</evidence>
<dbReference type="AlphaFoldDB" id="A0A261UAB3"/>
<dbReference type="RefSeq" id="WP_094837558.1">
    <property type="nucleotide sequence ID" value="NZ_NEVQ01000011.1"/>
</dbReference>
<evidence type="ECO:0000313" key="4">
    <source>
        <dbReference type="Proteomes" id="UP000216885"/>
    </source>
</evidence>
<dbReference type="InterPro" id="IPR005064">
    <property type="entry name" value="BUG"/>
</dbReference>
<feature type="signal peptide" evidence="2">
    <location>
        <begin position="1"/>
        <end position="24"/>
    </location>
</feature>
<sequence>MHSRIRRAACLLAAGLLWTQMAAAAQTGDWPTQTIRIIVPSPPGGAYDATIRPVARSLSQTLQQPVVIENKASGGNIIGTQAGARAAPDGYTLTMTGMVNTISAGIYDNLTFDINEDFTHIGSIGAGPQWLVVRADAGIGSLQALIEQARQSPGKINYASSGVGSTAHLLMESLQRTAGISLTHVPYKGGAPALQDVLGGVVPAIVVPPNTAIPYVKQGTLKVLAISSAERDPALPDVPTFKELNYPQLTVSAWVGLSAPKGTPIEIVNKINAAIATAMQDPELKSQLIALGMVPMTMSPAQYAELVRSDTERWGQLTHSLNIKAN</sequence>
<organism evidence="3 4">
    <name type="scientific">Bordetella genomosp. 4</name>
    <dbReference type="NCBI Taxonomy" id="463044"/>
    <lineage>
        <taxon>Bacteria</taxon>
        <taxon>Pseudomonadati</taxon>
        <taxon>Pseudomonadota</taxon>
        <taxon>Betaproteobacteria</taxon>
        <taxon>Burkholderiales</taxon>
        <taxon>Alcaligenaceae</taxon>
        <taxon>Bordetella</taxon>
    </lineage>
</organism>
<keyword evidence="4" id="KW-1185">Reference proteome</keyword>
<dbReference type="Gene3D" id="3.40.190.150">
    <property type="entry name" value="Bordetella uptake gene, domain 1"/>
    <property type="match status" value="1"/>
</dbReference>
<name>A0A261UAB3_9BORD</name>
<dbReference type="PANTHER" id="PTHR42928:SF5">
    <property type="entry name" value="BLR1237 PROTEIN"/>
    <property type="match status" value="1"/>
</dbReference>
<evidence type="ECO:0000313" key="3">
    <source>
        <dbReference type="EMBL" id="OZI58200.1"/>
    </source>
</evidence>